<reference evidence="2" key="1">
    <citation type="journal article" date="2011" name="Stand. Genomic Sci.">
        <title>Non-contiguous finished genome sequence of the opportunistic oral pathogen Prevotella multisaccharivorax type strain (PPPA20).</title>
        <authorList>
            <person name="Pati A."/>
            <person name="Gronow S."/>
            <person name="Lu M."/>
            <person name="Lapidus A."/>
            <person name="Nolan M."/>
            <person name="Lucas S."/>
            <person name="Hammon N."/>
            <person name="Deshpande S."/>
            <person name="Cheng J.F."/>
            <person name="Tapia R."/>
            <person name="Han C."/>
            <person name="Goodwin L."/>
            <person name="Pitluck S."/>
            <person name="Liolios K."/>
            <person name="Pagani I."/>
            <person name="Mavromatis K."/>
            <person name="Mikhailova N."/>
            <person name="Huntemann M."/>
            <person name="Chen A."/>
            <person name="Palaniappan K."/>
            <person name="Land M."/>
            <person name="Hauser L."/>
            <person name="Detter J.C."/>
            <person name="Brambilla E.M."/>
            <person name="Rohde M."/>
            <person name="Goker M."/>
            <person name="Woyke T."/>
            <person name="Bristow J."/>
            <person name="Eisen J.A."/>
            <person name="Markowitz V."/>
            <person name="Hugenholtz P."/>
            <person name="Kyrpides N.C."/>
            <person name="Klenk H.P."/>
            <person name="Ivanova N."/>
        </authorList>
    </citation>
    <scope>NUCLEOTIDE SEQUENCE [LARGE SCALE GENOMIC DNA]</scope>
    <source>
        <strain evidence="2">DSM 17128</strain>
    </source>
</reference>
<evidence type="ECO:0000313" key="2">
    <source>
        <dbReference type="Proteomes" id="UP000002772"/>
    </source>
</evidence>
<name>F8N8Y5_9BACT</name>
<evidence type="ECO:0000313" key="1">
    <source>
        <dbReference type="EMBL" id="EGN55630.1"/>
    </source>
</evidence>
<dbReference type="AlphaFoldDB" id="F8N8Y5"/>
<protein>
    <submittedName>
        <fullName evidence="1">Uncharacterized protein</fullName>
    </submittedName>
</protein>
<organism evidence="1 2">
    <name type="scientific">Hallella multisaccharivorax DSM 17128</name>
    <dbReference type="NCBI Taxonomy" id="688246"/>
    <lineage>
        <taxon>Bacteria</taxon>
        <taxon>Pseudomonadati</taxon>
        <taxon>Bacteroidota</taxon>
        <taxon>Bacteroidia</taxon>
        <taxon>Bacteroidales</taxon>
        <taxon>Prevotellaceae</taxon>
        <taxon>Hallella</taxon>
    </lineage>
</organism>
<dbReference type="Proteomes" id="UP000002772">
    <property type="component" value="Unassembled WGS sequence"/>
</dbReference>
<dbReference type="STRING" id="688246.Premu_0139"/>
<proteinExistence type="predicted"/>
<accession>F8N8Y5</accession>
<dbReference type="EMBL" id="GL945017">
    <property type="protein sequence ID" value="EGN55630.1"/>
    <property type="molecule type" value="Genomic_DNA"/>
</dbReference>
<keyword evidence="2" id="KW-1185">Reference proteome</keyword>
<gene>
    <name evidence="1" type="ORF">Premu_0139</name>
</gene>
<sequence length="55" mass="6304">MNIETQAVAPALFFVIAKIRSLFLIPTNEDRKFGYLTFLSSLMMKDAIIKGRIRL</sequence>
<dbReference type="HOGENOM" id="CLU_3028511_0_0_10"/>